<evidence type="ECO:0000256" key="1">
    <source>
        <dbReference type="ARBA" id="ARBA00004141"/>
    </source>
</evidence>
<keyword evidence="2" id="KW-0813">Transport</keyword>
<dbReference type="InterPro" id="IPR004840">
    <property type="entry name" value="Amino_acid_permease_CS"/>
</dbReference>
<feature type="transmembrane region" description="Helical" evidence="7">
    <location>
        <begin position="307"/>
        <end position="329"/>
    </location>
</feature>
<dbReference type="PIRSF" id="PIRSF006060">
    <property type="entry name" value="AA_transporter"/>
    <property type="match status" value="1"/>
</dbReference>
<comment type="subcellular location">
    <subcellularLocation>
        <location evidence="1">Membrane</location>
        <topology evidence="1">Multi-pass membrane protein</topology>
    </subcellularLocation>
</comment>
<feature type="transmembrane region" description="Helical" evidence="7">
    <location>
        <begin position="152"/>
        <end position="174"/>
    </location>
</feature>
<feature type="transmembrane region" description="Helical" evidence="7">
    <location>
        <begin position="186"/>
        <end position="208"/>
    </location>
</feature>
<dbReference type="GO" id="GO:0015171">
    <property type="term" value="F:amino acid transmembrane transporter activity"/>
    <property type="evidence" value="ECO:0007669"/>
    <property type="project" value="TreeGrafter"/>
</dbReference>
<evidence type="ECO:0000259" key="8">
    <source>
        <dbReference type="Pfam" id="PF00324"/>
    </source>
</evidence>
<organism evidence="9 10">
    <name type="scientific">Mollisia scopiformis</name>
    <name type="common">Conifer needle endophyte fungus</name>
    <name type="synonym">Phialocephala scopiformis</name>
    <dbReference type="NCBI Taxonomy" id="149040"/>
    <lineage>
        <taxon>Eukaryota</taxon>
        <taxon>Fungi</taxon>
        <taxon>Dikarya</taxon>
        <taxon>Ascomycota</taxon>
        <taxon>Pezizomycotina</taxon>
        <taxon>Leotiomycetes</taxon>
        <taxon>Helotiales</taxon>
        <taxon>Mollisiaceae</taxon>
        <taxon>Mollisia</taxon>
    </lineage>
</organism>
<accession>A0A194WT51</accession>
<reference evidence="9 10" key="1">
    <citation type="submission" date="2015-10" db="EMBL/GenBank/DDBJ databases">
        <title>Full genome of DAOMC 229536 Phialocephala scopiformis, a fungal endophyte of spruce producing the potent anti-insectan compound rugulosin.</title>
        <authorList>
            <consortium name="DOE Joint Genome Institute"/>
            <person name="Walker A.K."/>
            <person name="Frasz S.L."/>
            <person name="Seifert K.A."/>
            <person name="Miller J.D."/>
            <person name="Mondo S.J."/>
            <person name="Labutti K."/>
            <person name="Lipzen A."/>
            <person name="Dockter R."/>
            <person name="Kennedy M."/>
            <person name="Grigoriev I.V."/>
            <person name="Spatafora J.W."/>
        </authorList>
    </citation>
    <scope>NUCLEOTIDE SEQUENCE [LARGE SCALE GENOMIC DNA]</scope>
    <source>
        <strain evidence="9 10">CBS 120377</strain>
    </source>
</reference>
<feature type="transmembrane region" description="Helical" evidence="7">
    <location>
        <begin position="522"/>
        <end position="542"/>
    </location>
</feature>
<evidence type="ECO:0000256" key="6">
    <source>
        <dbReference type="ARBA" id="ARBA00023136"/>
    </source>
</evidence>
<feature type="transmembrane region" description="Helical" evidence="7">
    <location>
        <begin position="220"/>
        <end position="238"/>
    </location>
</feature>
<dbReference type="PANTHER" id="PTHR43341:SF9">
    <property type="entry name" value="DICARBOXYLIC AMINO ACID PERMEASE"/>
    <property type="match status" value="1"/>
</dbReference>
<dbReference type="GeneID" id="28831173"/>
<dbReference type="InterPro" id="IPR004841">
    <property type="entry name" value="AA-permease/SLC12A_dom"/>
</dbReference>
<dbReference type="PANTHER" id="PTHR43341">
    <property type="entry name" value="AMINO ACID PERMEASE"/>
    <property type="match status" value="1"/>
</dbReference>
<feature type="transmembrane region" description="Helical" evidence="7">
    <location>
        <begin position="101"/>
        <end position="127"/>
    </location>
</feature>
<evidence type="ECO:0000256" key="5">
    <source>
        <dbReference type="ARBA" id="ARBA00022989"/>
    </source>
</evidence>
<dbReference type="FunFam" id="1.20.1740.10:FF:000006">
    <property type="entry name" value="General amino acid permease"/>
    <property type="match status" value="1"/>
</dbReference>
<sequence>MVQPRGYDDGLEMAPYQGMEVNVDDYQGMEVHQYPGAIDDGSEKHAFHENVNIYDEDPNSRLRRDLKTRQIAMIALGGALGTGLLIQTGPTLASSGPASMLIGYALVGVLCFAVMSAMGEMAAWLPIPSGFTGFAHRFVDPALGFALGWNYWFKYIITTPNNLIAATLVIGYWFDKAGYDGPGSKPAIYITILLATIIAINYFGVRFFGEFEFWLSSAKVLIMIALVIFCLVLAAGGGPDHQATGFKYWKDPGAFKAYKAAGSGGKFLGFWNVLTNAVFSFLGAELVGICAAEASNPRKAIPAAVKLTFFRIVFFYLVLILLLGMTVPYDSSLLLTANSKSNTTVSGDASPFVVAAQIASVNGIPGVINAFLLVFTFSAANSDLYIATRTLYSLAVEGNAPRIFSRTDNKGIPVYALALSSAFCLIAFISTDVGSFKTFQYFVTLVTVFGILTWISILVTHIYFVRARKAQDIPDSALTFVSPFGALGSKIALVFACTITLFNGWATFVHDPSTGLFDWRTFIVSYLPIPLYIIMIFGYKVVMKSNTVSPEEADLHGGKAKIDADEAEFLAEEMRKKGWVLESGYQRLYRVTLGNFF</sequence>
<dbReference type="GO" id="GO:0016020">
    <property type="term" value="C:membrane"/>
    <property type="evidence" value="ECO:0007669"/>
    <property type="project" value="UniProtKB-SubCell"/>
</dbReference>
<protein>
    <recommendedName>
        <fullName evidence="8">Amino acid permease/ SLC12A domain-containing protein</fullName>
    </recommendedName>
</protein>
<keyword evidence="4" id="KW-0029">Amino-acid transport</keyword>
<dbReference type="InterPro" id="IPR050524">
    <property type="entry name" value="APC_YAT"/>
</dbReference>
<dbReference type="KEGG" id="psco:LY89DRAFT_758930"/>
<keyword evidence="5 7" id="KW-1133">Transmembrane helix</keyword>
<proteinExistence type="predicted"/>
<dbReference type="Proteomes" id="UP000070700">
    <property type="component" value="Unassembled WGS sequence"/>
</dbReference>
<dbReference type="AlphaFoldDB" id="A0A194WT51"/>
<dbReference type="EMBL" id="KQ947427">
    <property type="protein sequence ID" value="KUJ11136.1"/>
    <property type="molecule type" value="Genomic_DNA"/>
</dbReference>
<evidence type="ECO:0000313" key="10">
    <source>
        <dbReference type="Proteomes" id="UP000070700"/>
    </source>
</evidence>
<feature type="domain" description="Amino acid permease/ SLC12A" evidence="8">
    <location>
        <begin position="71"/>
        <end position="545"/>
    </location>
</feature>
<dbReference type="Pfam" id="PF00324">
    <property type="entry name" value="AA_permease"/>
    <property type="match status" value="1"/>
</dbReference>
<gene>
    <name evidence="9" type="ORF">LY89DRAFT_758930</name>
</gene>
<evidence type="ECO:0000313" key="9">
    <source>
        <dbReference type="EMBL" id="KUJ11136.1"/>
    </source>
</evidence>
<feature type="transmembrane region" description="Helical" evidence="7">
    <location>
        <begin position="349"/>
        <end position="375"/>
    </location>
</feature>
<feature type="transmembrane region" description="Helical" evidence="7">
    <location>
        <begin position="71"/>
        <end position="89"/>
    </location>
</feature>
<dbReference type="Gene3D" id="1.20.1740.10">
    <property type="entry name" value="Amino acid/polyamine transporter I"/>
    <property type="match status" value="1"/>
</dbReference>
<dbReference type="InParanoid" id="A0A194WT51"/>
<keyword evidence="3 7" id="KW-0812">Transmembrane</keyword>
<name>A0A194WT51_MOLSC</name>
<dbReference type="OrthoDB" id="3900342at2759"/>
<feature type="transmembrane region" description="Helical" evidence="7">
    <location>
        <begin position="477"/>
        <end position="502"/>
    </location>
</feature>
<feature type="transmembrane region" description="Helical" evidence="7">
    <location>
        <begin position="412"/>
        <end position="429"/>
    </location>
</feature>
<evidence type="ECO:0000256" key="2">
    <source>
        <dbReference type="ARBA" id="ARBA00022448"/>
    </source>
</evidence>
<feature type="transmembrane region" description="Helical" evidence="7">
    <location>
        <begin position="273"/>
        <end position="295"/>
    </location>
</feature>
<evidence type="ECO:0000256" key="3">
    <source>
        <dbReference type="ARBA" id="ARBA00022692"/>
    </source>
</evidence>
<evidence type="ECO:0000256" key="7">
    <source>
        <dbReference type="SAM" id="Phobius"/>
    </source>
</evidence>
<feature type="transmembrane region" description="Helical" evidence="7">
    <location>
        <begin position="441"/>
        <end position="465"/>
    </location>
</feature>
<dbReference type="RefSeq" id="XP_018065491.1">
    <property type="nucleotide sequence ID" value="XM_018221447.1"/>
</dbReference>
<dbReference type="FunCoup" id="A0A194WT51">
    <property type="interactions" value="221"/>
</dbReference>
<keyword evidence="10" id="KW-1185">Reference proteome</keyword>
<evidence type="ECO:0000256" key="4">
    <source>
        <dbReference type="ARBA" id="ARBA00022970"/>
    </source>
</evidence>
<dbReference type="PROSITE" id="PS00218">
    <property type="entry name" value="AMINO_ACID_PERMEASE_1"/>
    <property type="match status" value="1"/>
</dbReference>
<keyword evidence="6 7" id="KW-0472">Membrane</keyword>